<name>G2YT82_BOTF4</name>
<sequence length="79" mass="8344">MSGTSNNVPGRGSCGFGVGGRGRGRGSKITVLYCTWSEGCDDQGEVPRPGQGRWKVLIEQADRLVGDECVDETGVRNGD</sequence>
<reference evidence="3" key="1">
    <citation type="journal article" date="2011" name="PLoS Genet.">
        <title>Genomic analysis of the necrotrophic fungal pathogens Sclerotinia sclerotiorum and Botrytis cinerea.</title>
        <authorList>
            <person name="Amselem J."/>
            <person name="Cuomo C.A."/>
            <person name="van Kan J.A."/>
            <person name="Viaud M."/>
            <person name="Benito E.P."/>
            <person name="Couloux A."/>
            <person name="Coutinho P.M."/>
            <person name="de Vries R.P."/>
            <person name="Dyer P.S."/>
            <person name="Fillinger S."/>
            <person name="Fournier E."/>
            <person name="Gout L."/>
            <person name="Hahn M."/>
            <person name="Kohn L."/>
            <person name="Lapalu N."/>
            <person name="Plummer K.M."/>
            <person name="Pradier J.M."/>
            <person name="Quevillon E."/>
            <person name="Sharon A."/>
            <person name="Simon A."/>
            <person name="ten Have A."/>
            <person name="Tudzynski B."/>
            <person name="Tudzynski P."/>
            <person name="Wincker P."/>
            <person name="Andrew M."/>
            <person name="Anthouard V."/>
            <person name="Beever R.E."/>
            <person name="Beffa R."/>
            <person name="Benoit I."/>
            <person name="Bouzid O."/>
            <person name="Brault B."/>
            <person name="Chen Z."/>
            <person name="Choquer M."/>
            <person name="Collemare J."/>
            <person name="Cotton P."/>
            <person name="Danchin E.G."/>
            <person name="Da Silva C."/>
            <person name="Gautier A."/>
            <person name="Giraud C."/>
            <person name="Giraud T."/>
            <person name="Gonzalez C."/>
            <person name="Grossetete S."/>
            <person name="Guldener U."/>
            <person name="Henrissat B."/>
            <person name="Howlett B.J."/>
            <person name="Kodira C."/>
            <person name="Kretschmer M."/>
            <person name="Lappartient A."/>
            <person name="Leroch M."/>
            <person name="Levis C."/>
            <person name="Mauceli E."/>
            <person name="Neuveglise C."/>
            <person name="Oeser B."/>
            <person name="Pearson M."/>
            <person name="Poulain J."/>
            <person name="Poussereau N."/>
            <person name="Quesneville H."/>
            <person name="Rascle C."/>
            <person name="Schumacher J."/>
            <person name="Segurens B."/>
            <person name="Sexton A."/>
            <person name="Silva E."/>
            <person name="Sirven C."/>
            <person name="Soanes D.M."/>
            <person name="Talbot N.J."/>
            <person name="Templeton M."/>
            <person name="Yandava C."/>
            <person name="Yarden O."/>
            <person name="Zeng Q."/>
            <person name="Rollins J.A."/>
            <person name="Lebrun M.H."/>
            <person name="Dickman M."/>
        </authorList>
    </citation>
    <scope>NUCLEOTIDE SEQUENCE [LARGE SCALE GENOMIC DNA]</scope>
    <source>
        <strain evidence="3">T4</strain>
    </source>
</reference>
<protein>
    <submittedName>
        <fullName evidence="2">Uncharacterized protein</fullName>
    </submittedName>
</protein>
<evidence type="ECO:0000313" key="2">
    <source>
        <dbReference type="EMBL" id="CCD54986.1"/>
    </source>
</evidence>
<dbReference type="InParanoid" id="G2YT82"/>
<feature type="region of interest" description="Disordered" evidence="1">
    <location>
        <begin position="1"/>
        <end position="26"/>
    </location>
</feature>
<dbReference type="HOGENOM" id="CLU_2605782_0_0_1"/>
<proteinExistence type="predicted"/>
<dbReference type="Proteomes" id="UP000008177">
    <property type="component" value="Unplaced contigs"/>
</dbReference>
<organism evidence="2 3">
    <name type="scientific">Botryotinia fuckeliana (strain T4)</name>
    <name type="common">Noble rot fungus</name>
    <name type="synonym">Botrytis cinerea</name>
    <dbReference type="NCBI Taxonomy" id="999810"/>
    <lineage>
        <taxon>Eukaryota</taxon>
        <taxon>Fungi</taxon>
        <taxon>Dikarya</taxon>
        <taxon>Ascomycota</taxon>
        <taxon>Pezizomycotina</taxon>
        <taxon>Leotiomycetes</taxon>
        <taxon>Helotiales</taxon>
        <taxon>Sclerotiniaceae</taxon>
        <taxon>Botrytis</taxon>
    </lineage>
</organism>
<evidence type="ECO:0000313" key="3">
    <source>
        <dbReference type="Proteomes" id="UP000008177"/>
    </source>
</evidence>
<gene>
    <name evidence="2" type="ORF">BofuT4_uP162750.1</name>
</gene>
<accession>G2YT82</accession>
<evidence type="ECO:0000256" key="1">
    <source>
        <dbReference type="SAM" id="MobiDB-lite"/>
    </source>
</evidence>
<feature type="compositionally biased region" description="Gly residues" evidence="1">
    <location>
        <begin position="12"/>
        <end position="21"/>
    </location>
</feature>
<dbReference type="EMBL" id="FQ790352">
    <property type="protein sequence ID" value="CCD54986.1"/>
    <property type="molecule type" value="Genomic_DNA"/>
</dbReference>
<dbReference type="AlphaFoldDB" id="G2YT82"/>